<evidence type="ECO:0000313" key="6">
    <source>
        <dbReference type="Proteomes" id="UP000825729"/>
    </source>
</evidence>
<feature type="compositionally biased region" description="Basic and acidic residues" evidence="3">
    <location>
        <begin position="845"/>
        <end position="860"/>
    </location>
</feature>
<feature type="region of interest" description="Disordered" evidence="3">
    <location>
        <begin position="844"/>
        <end position="887"/>
    </location>
</feature>
<proteinExistence type="predicted"/>
<feature type="compositionally biased region" description="Polar residues" evidence="3">
    <location>
        <begin position="514"/>
        <end position="524"/>
    </location>
</feature>
<keyword evidence="1 2" id="KW-0103">Bromodomain</keyword>
<dbReference type="PROSITE" id="PS50014">
    <property type="entry name" value="BROMODOMAIN_2"/>
    <property type="match status" value="1"/>
</dbReference>
<evidence type="ECO:0000313" key="5">
    <source>
        <dbReference type="EMBL" id="KAG9443334.1"/>
    </source>
</evidence>
<dbReference type="InterPro" id="IPR036427">
    <property type="entry name" value="Bromodomain-like_sf"/>
</dbReference>
<dbReference type="EMBL" id="JAINDJ010000006">
    <property type="protein sequence ID" value="KAG9443334.1"/>
    <property type="molecule type" value="Genomic_DNA"/>
</dbReference>
<feature type="domain" description="Bromo" evidence="4">
    <location>
        <begin position="118"/>
        <end position="188"/>
    </location>
</feature>
<dbReference type="PANTHER" id="PTHR22881">
    <property type="entry name" value="BROMODOMAIN CONTAINING PROTEIN"/>
    <property type="match status" value="1"/>
</dbReference>
<feature type="region of interest" description="Disordered" evidence="3">
    <location>
        <begin position="386"/>
        <end position="433"/>
    </location>
</feature>
<dbReference type="Proteomes" id="UP000825729">
    <property type="component" value="Unassembled WGS sequence"/>
</dbReference>
<comment type="caution">
    <text evidence="5">The sequence shown here is derived from an EMBL/GenBank/DDBJ whole genome shotgun (WGS) entry which is preliminary data.</text>
</comment>
<feature type="compositionally biased region" description="Polar residues" evidence="3">
    <location>
        <begin position="404"/>
        <end position="418"/>
    </location>
</feature>
<sequence>MGKTRPFVRELGQRRSARLEALEISKAAAAEEAAARAAKEAQTPREPLTEPVRRRGRKKQKCRTVEEVVVNSVVTGFQQAGNNDNSNAHLLVLGSQSNPPFHSPPDKRVLEFIIDMLQKNDKERIFSEPVNPAEVEHYYEIIKHPMDLSTMRAKLHEGKYETLEQFERDIFLLTENVLMFNDNNTIYYQEACDMRDLAGKIFRSLRSSPGGNKLDEIFKLKSKSKPVGSGVKIHNEGGSTRFRESAILALPSDGHERLLSGNDGLNKKTYPGFLSIGSNPFADSTRTPENPSGSRGGRKSLVAEERENACRPYAAFLSKDEASASTVYNNKPATIVSINGVNYRESLRNFAKDLGPKAQEIAERKIKECELREQQLRNQIELAKRVREQRQTEERQLRGKGPLTPQTATVPNVPQRSSAAPPRPVIENPPRHQSVHDQTFYSNMQSRGQVNTVYDCGRLGMSNNWISPNSPSNTDFGPGEFTAALTDGLVTRIGEGCIVMASTRVPPRDPEPSFQVQENNPASTSRISITDAGPSFMVPNSITPAPGCSQSRLWQAKDPSSSMVLNPMHGLQGETVIDPTEVGFCFSDNSILKQSGSIFLRNQAGSLGTQQLDFDAGALARAAQVQEAHLLGMSHLQYENSQVGGLDYQLLQQSSSSANQPWEIQAPGMEYSTFGGEHPMMAQFQGTTPMGPFPSPSPAPAWMVKSFTGAEGDHQFMSQGPQGGLPSIDLNQLQGQHFSQTEPTSHDWVHSMAPSSSGGDEQILLNHAMGSSAVAKVDLFTHLHNRQSGSSSATPGHLLTQLQEQKQHMGSGAAGTVDLVNHQTTAGIFDLSLVESCLRSAASRKAADAHREPSDPREGGETTTLMRVPGAAFGAGASTGQQPEPTEREFLNFLDKSQPDLALQL</sequence>
<evidence type="ECO:0000256" key="2">
    <source>
        <dbReference type="PROSITE-ProRule" id="PRU00035"/>
    </source>
</evidence>
<dbReference type="SUPFAM" id="SSF47370">
    <property type="entry name" value="Bromodomain"/>
    <property type="match status" value="1"/>
</dbReference>
<dbReference type="Pfam" id="PF00439">
    <property type="entry name" value="Bromodomain"/>
    <property type="match status" value="1"/>
</dbReference>
<dbReference type="InterPro" id="IPR001487">
    <property type="entry name" value="Bromodomain"/>
</dbReference>
<feature type="region of interest" description="Disordered" evidence="3">
    <location>
        <begin position="504"/>
        <end position="524"/>
    </location>
</feature>
<protein>
    <recommendedName>
        <fullName evidence="4">Bromo domain-containing protein</fullName>
    </recommendedName>
</protein>
<organism evidence="5 6">
    <name type="scientific">Aristolochia fimbriata</name>
    <name type="common">White veined hardy Dutchman's pipe vine</name>
    <dbReference type="NCBI Taxonomy" id="158543"/>
    <lineage>
        <taxon>Eukaryota</taxon>
        <taxon>Viridiplantae</taxon>
        <taxon>Streptophyta</taxon>
        <taxon>Embryophyta</taxon>
        <taxon>Tracheophyta</taxon>
        <taxon>Spermatophyta</taxon>
        <taxon>Magnoliopsida</taxon>
        <taxon>Magnoliidae</taxon>
        <taxon>Piperales</taxon>
        <taxon>Aristolochiaceae</taxon>
        <taxon>Aristolochia</taxon>
    </lineage>
</organism>
<keyword evidence="6" id="KW-1185">Reference proteome</keyword>
<dbReference type="AlphaFoldDB" id="A0AAV7E555"/>
<reference evidence="5 6" key="1">
    <citation type="submission" date="2021-07" db="EMBL/GenBank/DDBJ databases">
        <title>The Aristolochia fimbriata genome: insights into angiosperm evolution, floral development and chemical biosynthesis.</title>
        <authorList>
            <person name="Jiao Y."/>
        </authorList>
    </citation>
    <scope>NUCLEOTIDE SEQUENCE [LARGE SCALE GENOMIC DNA]</scope>
    <source>
        <strain evidence="5">IBCAS-2021</strain>
        <tissue evidence="5">Leaf</tissue>
    </source>
</reference>
<feature type="region of interest" description="Disordered" evidence="3">
    <location>
        <begin position="30"/>
        <end position="61"/>
    </location>
</feature>
<dbReference type="InterPro" id="IPR051831">
    <property type="entry name" value="Bromodomain_contain_prot"/>
</dbReference>
<evidence type="ECO:0000256" key="3">
    <source>
        <dbReference type="SAM" id="MobiDB-lite"/>
    </source>
</evidence>
<evidence type="ECO:0000259" key="4">
    <source>
        <dbReference type="PROSITE" id="PS50014"/>
    </source>
</evidence>
<accession>A0AAV7E555</accession>
<gene>
    <name evidence="5" type="ORF">H6P81_014674</name>
</gene>
<dbReference type="PANTHER" id="PTHR22881:SF26">
    <property type="entry name" value="BROMODOMAIN CONTAINING PROTEIN, EXPRESSED"/>
    <property type="match status" value="1"/>
</dbReference>
<feature type="region of interest" description="Disordered" evidence="3">
    <location>
        <begin position="277"/>
        <end position="301"/>
    </location>
</feature>
<dbReference type="Gene3D" id="1.20.920.10">
    <property type="entry name" value="Bromodomain-like"/>
    <property type="match status" value="1"/>
</dbReference>
<feature type="compositionally biased region" description="Basic and acidic residues" evidence="3">
    <location>
        <begin position="33"/>
        <end position="53"/>
    </location>
</feature>
<dbReference type="SMART" id="SM00297">
    <property type="entry name" value="BROMO"/>
    <property type="match status" value="1"/>
</dbReference>
<feature type="compositionally biased region" description="Basic and acidic residues" evidence="3">
    <location>
        <begin position="386"/>
        <end position="397"/>
    </location>
</feature>
<evidence type="ECO:0000256" key="1">
    <source>
        <dbReference type="ARBA" id="ARBA00023117"/>
    </source>
</evidence>
<feature type="compositionally biased region" description="Polar residues" evidence="3">
    <location>
        <begin position="277"/>
        <end position="293"/>
    </location>
</feature>
<dbReference type="PRINTS" id="PR00503">
    <property type="entry name" value="BROMODOMAIN"/>
</dbReference>
<name>A0AAV7E555_ARIFI</name>